<dbReference type="InterPro" id="IPR002937">
    <property type="entry name" value="Amino_oxidase"/>
</dbReference>
<dbReference type="Proteomes" id="UP000288716">
    <property type="component" value="Unassembled WGS sequence"/>
</dbReference>
<keyword evidence="3" id="KW-1185">Reference proteome</keyword>
<dbReference type="EMBL" id="NCKV01016664">
    <property type="protein sequence ID" value="RWS20587.1"/>
    <property type="molecule type" value="Genomic_DNA"/>
</dbReference>
<dbReference type="OrthoDB" id="5046242at2759"/>
<evidence type="ECO:0000313" key="2">
    <source>
        <dbReference type="EMBL" id="RWS20587.1"/>
    </source>
</evidence>
<dbReference type="VEuPathDB" id="VectorBase:LDEU011453"/>
<reference evidence="2 3" key="1">
    <citation type="journal article" date="2018" name="Gigascience">
        <title>Genomes of trombidid mites reveal novel predicted allergens and laterally-transferred genes associated with secondary metabolism.</title>
        <authorList>
            <person name="Dong X."/>
            <person name="Chaisiri K."/>
            <person name="Xia D."/>
            <person name="Armstrong S.D."/>
            <person name="Fang Y."/>
            <person name="Donnelly M.J."/>
            <person name="Kadowaki T."/>
            <person name="McGarry J.W."/>
            <person name="Darby A.C."/>
            <person name="Makepeace B.L."/>
        </authorList>
    </citation>
    <scope>NUCLEOTIDE SEQUENCE [LARGE SCALE GENOMIC DNA]</scope>
    <source>
        <strain evidence="2">UoL-UT</strain>
    </source>
</reference>
<protein>
    <submittedName>
        <fullName evidence="2">Amine oxidase (Flavin-containing)-like protein</fullName>
    </submittedName>
</protein>
<feature type="non-terminal residue" evidence="2">
    <location>
        <position position="105"/>
    </location>
</feature>
<comment type="caution">
    <text evidence="2">The sequence shown here is derived from an EMBL/GenBank/DDBJ whole genome shotgun (WGS) entry which is preliminary data.</text>
</comment>
<dbReference type="PANTHER" id="PTHR10742:SF342">
    <property type="entry name" value="AMINE OXIDASE"/>
    <property type="match status" value="1"/>
</dbReference>
<dbReference type="Pfam" id="PF01593">
    <property type="entry name" value="Amino_oxidase"/>
    <property type="match status" value="1"/>
</dbReference>
<dbReference type="STRING" id="299467.A0A443RZ92"/>
<organism evidence="2 3">
    <name type="scientific">Leptotrombidium deliense</name>
    <dbReference type="NCBI Taxonomy" id="299467"/>
    <lineage>
        <taxon>Eukaryota</taxon>
        <taxon>Metazoa</taxon>
        <taxon>Ecdysozoa</taxon>
        <taxon>Arthropoda</taxon>
        <taxon>Chelicerata</taxon>
        <taxon>Arachnida</taxon>
        <taxon>Acari</taxon>
        <taxon>Acariformes</taxon>
        <taxon>Trombidiformes</taxon>
        <taxon>Prostigmata</taxon>
        <taxon>Anystina</taxon>
        <taxon>Parasitengona</taxon>
        <taxon>Trombiculoidea</taxon>
        <taxon>Trombiculidae</taxon>
        <taxon>Leptotrombidium</taxon>
    </lineage>
</organism>
<proteinExistence type="predicted"/>
<dbReference type="AlphaFoldDB" id="A0A443RZ92"/>
<evidence type="ECO:0000259" key="1">
    <source>
        <dbReference type="Pfam" id="PF01593"/>
    </source>
</evidence>
<accession>A0A443RZ92</accession>
<sequence>MAVFQTEMKVGIVGAGITGLYAAILLNELGINYELLEASNRVGGRLYTHYFDNSDGSDGNYIDIGGMRFPESPQFDVIFGKQNLSLISFLNKRLKKEKKIKLIPF</sequence>
<dbReference type="GO" id="GO:0001716">
    <property type="term" value="F:L-amino-acid oxidase activity"/>
    <property type="evidence" value="ECO:0007669"/>
    <property type="project" value="TreeGrafter"/>
</dbReference>
<dbReference type="PANTHER" id="PTHR10742">
    <property type="entry name" value="FLAVIN MONOAMINE OXIDASE"/>
    <property type="match status" value="1"/>
</dbReference>
<feature type="domain" description="Amine oxidase" evidence="1">
    <location>
        <begin position="17"/>
        <end position="71"/>
    </location>
</feature>
<dbReference type="InterPro" id="IPR036188">
    <property type="entry name" value="FAD/NAD-bd_sf"/>
</dbReference>
<dbReference type="SUPFAM" id="SSF51905">
    <property type="entry name" value="FAD/NAD(P)-binding domain"/>
    <property type="match status" value="1"/>
</dbReference>
<name>A0A443RZ92_9ACAR</name>
<dbReference type="Gene3D" id="3.50.50.60">
    <property type="entry name" value="FAD/NAD(P)-binding domain"/>
    <property type="match status" value="1"/>
</dbReference>
<gene>
    <name evidence="2" type="ORF">B4U80_14251</name>
</gene>
<evidence type="ECO:0000313" key="3">
    <source>
        <dbReference type="Proteomes" id="UP000288716"/>
    </source>
</evidence>
<dbReference type="Gene3D" id="3.90.660.10">
    <property type="match status" value="1"/>
</dbReference>
<dbReference type="InterPro" id="IPR050281">
    <property type="entry name" value="Flavin_monoamine_oxidase"/>
</dbReference>
<dbReference type="GO" id="GO:0009063">
    <property type="term" value="P:amino acid catabolic process"/>
    <property type="evidence" value="ECO:0007669"/>
    <property type="project" value="TreeGrafter"/>
</dbReference>